<evidence type="ECO:0000313" key="2">
    <source>
        <dbReference type="EMBL" id="SKB26231.1"/>
    </source>
</evidence>
<dbReference type="RefSeq" id="WP_079588387.1">
    <property type="nucleotide sequence ID" value="NZ_FUYN01000001.1"/>
</dbReference>
<dbReference type="EMBL" id="FUYN01000001">
    <property type="protein sequence ID" value="SKB26231.1"/>
    <property type="molecule type" value="Genomic_DNA"/>
</dbReference>
<dbReference type="AlphaFoldDB" id="A0A1T4ZTZ2"/>
<keyword evidence="1" id="KW-0472">Membrane</keyword>
<evidence type="ECO:0000313" key="3">
    <source>
        <dbReference type="Proteomes" id="UP000243406"/>
    </source>
</evidence>
<protein>
    <submittedName>
        <fullName evidence="2">Uncharacterized protein</fullName>
    </submittedName>
</protein>
<feature type="transmembrane region" description="Helical" evidence="1">
    <location>
        <begin position="6"/>
        <end position="25"/>
    </location>
</feature>
<reference evidence="3" key="1">
    <citation type="submission" date="2017-02" db="EMBL/GenBank/DDBJ databases">
        <authorList>
            <person name="Varghese N."/>
            <person name="Submissions S."/>
        </authorList>
    </citation>
    <scope>NUCLEOTIDE SEQUENCE [LARGE SCALE GENOMIC DNA]</scope>
    <source>
        <strain evidence="3">ATCC 35199</strain>
    </source>
</reference>
<name>A0A1T4ZTZ2_9FIRM</name>
<gene>
    <name evidence="2" type="ORF">SAMN02745120_0397</name>
</gene>
<evidence type="ECO:0000256" key="1">
    <source>
        <dbReference type="SAM" id="Phobius"/>
    </source>
</evidence>
<keyword evidence="1" id="KW-1133">Transmembrane helix</keyword>
<proteinExistence type="predicted"/>
<accession>A0A1T4ZTZ2</accession>
<keyword evidence="3" id="KW-1185">Reference proteome</keyword>
<sequence>MRKNQIIIVLLILLNIIGLIIPYSVKNYKLSKNINTLLTNETQNSIIIKNKALDYKSLKQLQEIIYSSGISDVKVETTMSDTFGMKVNFSADIESSQNLISELHNLKKDIYLKDSKFYFDKNMQSYIELVVRSK</sequence>
<dbReference type="Proteomes" id="UP000243406">
    <property type="component" value="Unassembled WGS sequence"/>
</dbReference>
<keyword evidence="1" id="KW-0812">Transmembrane</keyword>
<organism evidence="2 3">
    <name type="scientific">Acetoanaerobium noterae</name>
    <dbReference type="NCBI Taxonomy" id="745369"/>
    <lineage>
        <taxon>Bacteria</taxon>
        <taxon>Bacillati</taxon>
        <taxon>Bacillota</taxon>
        <taxon>Clostridia</taxon>
        <taxon>Peptostreptococcales</taxon>
        <taxon>Filifactoraceae</taxon>
        <taxon>Acetoanaerobium</taxon>
    </lineage>
</organism>